<dbReference type="InterPro" id="IPR051403">
    <property type="entry name" value="NosZ/Cyto_c_oxidase_sub2"/>
</dbReference>
<dbReference type="PANTHER" id="PTHR42838">
    <property type="entry name" value="CYTOCHROME C OXIDASE SUBUNIT II"/>
    <property type="match status" value="1"/>
</dbReference>
<proteinExistence type="predicted"/>
<dbReference type="InterPro" id="IPR001505">
    <property type="entry name" value="Copper_CuA"/>
</dbReference>
<accession>A0A2W4T0H0</accession>
<feature type="transmembrane region" description="Helical" evidence="4">
    <location>
        <begin position="30"/>
        <end position="52"/>
    </location>
</feature>
<organism evidence="6 7">
    <name type="scientific">Candidatus Methylumidiphilus alinenensis</name>
    <dbReference type="NCBI Taxonomy" id="2202197"/>
    <lineage>
        <taxon>Bacteria</taxon>
        <taxon>Pseudomonadati</taxon>
        <taxon>Pseudomonadota</taxon>
        <taxon>Gammaproteobacteria</taxon>
        <taxon>Methylococcales</taxon>
        <taxon>Candidatus Methylumidiphilus</taxon>
    </lineage>
</organism>
<dbReference type="PANTHER" id="PTHR42838:SF2">
    <property type="entry name" value="NITROUS-OXIDE REDUCTASE"/>
    <property type="match status" value="1"/>
</dbReference>
<dbReference type="AlphaFoldDB" id="A0A2W4T0H0"/>
<evidence type="ECO:0000256" key="3">
    <source>
        <dbReference type="ARBA" id="ARBA00023008"/>
    </source>
</evidence>
<dbReference type="InterPro" id="IPR008972">
    <property type="entry name" value="Cupredoxin"/>
</dbReference>
<keyword evidence="3" id="KW-0186">Copper</keyword>
<sequence length="194" mass="21628">MNPSSWISKIRSCLNLFEQDIEIENLEKKWLYVATIMVGFFVIVMGIGALVLNVNPPSHWETIDSASLHLSSEFAEDKLGVQPMALPDGTIQVQLVAARYGFYPREIVVPADQKIQFRMATLDVLHGAHIPMTNMSTMIVPGHVSEVTTVFPKPGEYPLLCNEYCGMGHDHMWSKVTVLSQDEWAALKTGGKQP</sequence>
<dbReference type="Pfam" id="PF00116">
    <property type="entry name" value="COX2"/>
    <property type="match status" value="1"/>
</dbReference>
<dbReference type="GO" id="GO:0016020">
    <property type="term" value="C:membrane"/>
    <property type="evidence" value="ECO:0007669"/>
    <property type="project" value="InterPro"/>
</dbReference>
<dbReference type="InterPro" id="IPR002429">
    <property type="entry name" value="CcO_II-like_C"/>
</dbReference>
<comment type="subcellular location">
    <subcellularLocation>
        <location evidence="1">Cell envelope</location>
    </subcellularLocation>
</comment>
<gene>
    <name evidence="6" type="ORF">DM484_13180</name>
</gene>
<evidence type="ECO:0000256" key="1">
    <source>
        <dbReference type="ARBA" id="ARBA00004196"/>
    </source>
</evidence>
<keyword evidence="4" id="KW-0472">Membrane</keyword>
<evidence type="ECO:0000256" key="4">
    <source>
        <dbReference type="SAM" id="Phobius"/>
    </source>
</evidence>
<keyword evidence="4" id="KW-1133">Transmembrane helix</keyword>
<evidence type="ECO:0000256" key="2">
    <source>
        <dbReference type="ARBA" id="ARBA00022723"/>
    </source>
</evidence>
<dbReference type="Proteomes" id="UP000249396">
    <property type="component" value="Unassembled WGS sequence"/>
</dbReference>
<dbReference type="PROSITE" id="PS50857">
    <property type="entry name" value="COX2_CUA"/>
    <property type="match status" value="1"/>
</dbReference>
<dbReference type="Gene3D" id="2.60.40.420">
    <property type="entry name" value="Cupredoxins - blue copper proteins"/>
    <property type="match status" value="1"/>
</dbReference>
<name>A0A2W4T0H0_9GAMM</name>
<dbReference type="PROSITE" id="PS00078">
    <property type="entry name" value="COX2"/>
    <property type="match status" value="1"/>
</dbReference>
<dbReference type="SUPFAM" id="SSF49503">
    <property type="entry name" value="Cupredoxins"/>
    <property type="match status" value="1"/>
</dbReference>
<evidence type="ECO:0000313" key="7">
    <source>
        <dbReference type="Proteomes" id="UP000249396"/>
    </source>
</evidence>
<reference evidence="6 7" key="1">
    <citation type="journal article" date="2018" name="Aquat. Microb. Ecol.">
        <title>Gammaproteobacterial methanotrophs dominate.</title>
        <authorList>
            <person name="Rissanen A.J."/>
            <person name="Saarenheimo J."/>
            <person name="Tiirola M."/>
            <person name="Peura S."/>
            <person name="Aalto S.L."/>
            <person name="Karvinen A."/>
            <person name="Nykanen H."/>
        </authorList>
    </citation>
    <scope>NUCLEOTIDE SEQUENCE [LARGE SCALE GENOMIC DNA]</scope>
    <source>
        <strain evidence="6">AMbin10</strain>
    </source>
</reference>
<dbReference type="GO" id="GO:0005507">
    <property type="term" value="F:copper ion binding"/>
    <property type="evidence" value="ECO:0007669"/>
    <property type="project" value="InterPro"/>
</dbReference>
<keyword evidence="2" id="KW-0479">Metal-binding</keyword>
<dbReference type="GO" id="GO:0030313">
    <property type="term" value="C:cell envelope"/>
    <property type="evidence" value="ECO:0007669"/>
    <property type="project" value="UniProtKB-SubCell"/>
</dbReference>
<evidence type="ECO:0000259" key="5">
    <source>
        <dbReference type="PROSITE" id="PS50857"/>
    </source>
</evidence>
<protein>
    <submittedName>
        <fullName evidence="6">Cytochrome C oxidase subunit II</fullName>
    </submittedName>
</protein>
<dbReference type="EMBL" id="QJPH01000321">
    <property type="protein sequence ID" value="PZN78324.1"/>
    <property type="molecule type" value="Genomic_DNA"/>
</dbReference>
<evidence type="ECO:0000313" key="6">
    <source>
        <dbReference type="EMBL" id="PZN78324.1"/>
    </source>
</evidence>
<comment type="caution">
    <text evidence="6">The sequence shown here is derived from an EMBL/GenBank/DDBJ whole genome shotgun (WGS) entry which is preliminary data.</text>
</comment>
<dbReference type="GO" id="GO:0004129">
    <property type="term" value="F:cytochrome-c oxidase activity"/>
    <property type="evidence" value="ECO:0007669"/>
    <property type="project" value="InterPro"/>
</dbReference>
<keyword evidence="4" id="KW-0812">Transmembrane</keyword>
<feature type="domain" description="Cytochrome oxidase subunit II copper A binding" evidence="5">
    <location>
        <begin position="86"/>
        <end position="190"/>
    </location>
</feature>